<evidence type="ECO:0000313" key="23">
    <source>
        <dbReference type="Proteomes" id="UP000694393"/>
    </source>
</evidence>
<keyword evidence="23" id="KW-1185">Reference proteome</keyword>
<evidence type="ECO:0000256" key="3">
    <source>
        <dbReference type="ARBA" id="ARBA00004496"/>
    </source>
</evidence>
<keyword evidence="12" id="KW-0833">Ubl conjugation pathway</keyword>
<dbReference type="InterPro" id="IPR051051">
    <property type="entry name" value="E3_ubiq-ligase_TRIM/RNF"/>
</dbReference>
<dbReference type="InterPro" id="IPR043136">
    <property type="entry name" value="B30.2/SPRY_sf"/>
</dbReference>
<evidence type="ECO:0000256" key="15">
    <source>
        <dbReference type="ARBA" id="ARBA00023054"/>
    </source>
</evidence>
<dbReference type="GO" id="GO:0045087">
    <property type="term" value="P:innate immune response"/>
    <property type="evidence" value="ECO:0007669"/>
    <property type="project" value="UniProtKB-KW"/>
</dbReference>
<comment type="catalytic activity">
    <reaction evidence="1">
        <text>S-ubiquitinyl-[E2 ubiquitin-conjugating enzyme]-L-cysteine + [acceptor protein]-L-lysine = [E2 ubiquitin-conjugating enzyme]-L-cysteine + N(6)-ubiquitinyl-[acceptor protein]-L-lysine.</text>
        <dbReference type="EC" id="2.3.2.27"/>
    </reaction>
</comment>
<dbReference type="InterPro" id="IPR000315">
    <property type="entry name" value="Znf_B-box"/>
</dbReference>
<keyword evidence="14" id="KW-0391">Immunity</keyword>
<dbReference type="Pfam" id="PF25600">
    <property type="entry name" value="TRIM_CC"/>
    <property type="match status" value="1"/>
</dbReference>
<dbReference type="CDD" id="cd19769">
    <property type="entry name" value="Bbox2_TRIM16-like"/>
    <property type="match status" value="1"/>
</dbReference>
<dbReference type="SUPFAM" id="SSF49899">
    <property type="entry name" value="Concanavalin A-like lectins/glucanases"/>
    <property type="match status" value="1"/>
</dbReference>
<evidence type="ECO:0000256" key="4">
    <source>
        <dbReference type="ARBA" id="ARBA00004906"/>
    </source>
</evidence>
<dbReference type="GO" id="GO:0005634">
    <property type="term" value="C:nucleus"/>
    <property type="evidence" value="ECO:0007669"/>
    <property type="project" value="UniProtKB-SubCell"/>
</dbReference>
<evidence type="ECO:0000256" key="14">
    <source>
        <dbReference type="ARBA" id="ARBA00022859"/>
    </source>
</evidence>
<keyword evidence="7" id="KW-0597">Phosphoprotein</keyword>
<dbReference type="InterPro" id="IPR001841">
    <property type="entry name" value="Znf_RING"/>
</dbReference>
<dbReference type="EC" id="2.3.2.27" evidence="5"/>
<dbReference type="AlphaFoldDB" id="A0A8C8RBS5"/>
<evidence type="ECO:0000259" key="20">
    <source>
        <dbReference type="PROSITE" id="PS50119"/>
    </source>
</evidence>
<evidence type="ECO:0000256" key="5">
    <source>
        <dbReference type="ARBA" id="ARBA00012483"/>
    </source>
</evidence>
<dbReference type="Pfam" id="PF13445">
    <property type="entry name" value="zf-RING_UBOX"/>
    <property type="match status" value="1"/>
</dbReference>
<evidence type="ECO:0000256" key="16">
    <source>
        <dbReference type="ARBA" id="ARBA00023242"/>
    </source>
</evidence>
<dbReference type="InterPro" id="IPR017907">
    <property type="entry name" value="Znf_RING_CS"/>
</dbReference>
<dbReference type="InterPro" id="IPR013083">
    <property type="entry name" value="Znf_RING/FYVE/PHD"/>
</dbReference>
<dbReference type="Gene3D" id="2.60.120.920">
    <property type="match status" value="1"/>
</dbReference>
<comment type="pathway">
    <text evidence="4">Protein modification; protein ubiquitination.</text>
</comment>
<feature type="compositionally biased region" description="Polar residues" evidence="18">
    <location>
        <begin position="434"/>
        <end position="447"/>
    </location>
</feature>
<evidence type="ECO:0000256" key="7">
    <source>
        <dbReference type="ARBA" id="ARBA00022553"/>
    </source>
</evidence>
<dbReference type="GO" id="GO:0005737">
    <property type="term" value="C:cytoplasm"/>
    <property type="evidence" value="ECO:0007669"/>
    <property type="project" value="UniProtKB-SubCell"/>
</dbReference>
<dbReference type="FunFam" id="2.60.120.920:FF:000045">
    <property type="entry name" value="E3 ubiquitin/ISG15 ligase TRIM25"/>
    <property type="match status" value="1"/>
</dbReference>
<dbReference type="CDD" id="cd19842">
    <property type="entry name" value="Bbox1_TRIM25-like_C-IV"/>
    <property type="match status" value="1"/>
</dbReference>
<evidence type="ECO:0000259" key="21">
    <source>
        <dbReference type="PROSITE" id="PS50188"/>
    </source>
</evidence>
<keyword evidence="9" id="KW-0808">Transferase</keyword>
<dbReference type="PROSITE" id="PS50119">
    <property type="entry name" value="ZF_BBOX"/>
    <property type="match status" value="1"/>
</dbReference>
<feature type="domain" description="RING-type" evidence="19">
    <location>
        <begin position="22"/>
        <end position="63"/>
    </location>
</feature>
<keyword evidence="6" id="KW-0963">Cytoplasm</keyword>
<dbReference type="InterPro" id="IPR001870">
    <property type="entry name" value="B30.2/SPRY"/>
</dbReference>
<dbReference type="GO" id="GO:0061630">
    <property type="term" value="F:ubiquitin protein ligase activity"/>
    <property type="evidence" value="ECO:0007669"/>
    <property type="project" value="UniProtKB-EC"/>
</dbReference>
<feature type="domain" description="B30.2/SPRY" evidence="21">
    <location>
        <begin position="444"/>
        <end position="635"/>
    </location>
</feature>
<dbReference type="PROSITE" id="PS00518">
    <property type="entry name" value="ZF_RING_1"/>
    <property type="match status" value="1"/>
</dbReference>
<evidence type="ECO:0000256" key="13">
    <source>
        <dbReference type="ARBA" id="ARBA00022833"/>
    </source>
</evidence>
<dbReference type="SMART" id="SM00336">
    <property type="entry name" value="BBOX"/>
    <property type="match status" value="2"/>
</dbReference>
<keyword evidence="11 17" id="KW-0863">Zinc-finger</keyword>
<evidence type="ECO:0000256" key="12">
    <source>
        <dbReference type="ARBA" id="ARBA00022786"/>
    </source>
</evidence>
<name>A0A8C8RBS5_9SAUR</name>
<evidence type="ECO:0000256" key="2">
    <source>
        <dbReference type="ARBA" id="ARBA00004123"/>
    </source>
</evidence>
<dbReference type="Gene3D" id="4.10.830.40">
    <property type="match status" value="1"/>
</dbReference>
<dbReference type="InterPro" id="IPR003879">
    <property type="entry name" value="Butyrophylin_SPRY"/>
</dbReference>
<evidence type="ECO:0000256" key="10">
    <source>
        <dbReference type="ARBA" id="ARBA00022723"/>
    </source>
</evidence>
<dbReference type="SUPFAM" id="SSF57845">
    <property type="entry name" value="B-box zinc-binding domain"/>
    <property type="match status" value="1"/>
</dbReference>
<dbReference type="Proteomes" id="UP000694393">
    <property type="component" value="Unplaced"/>
</dbReference>
<evidence type="ECO:0000256" key="6">
    <source>
        <dbReference type="ARBA" id="ARBA00022490"/>
    </source>
</evidence>
<reference evidence="22" key="2">
    <citation type="submission" date="2025-09" db="UniProtKB">
        <authorList>
            <consortium name="Ensembl"/>
        </authorList>
    </citation>
    <scope>IDENTIFICATION</scope>
</reference>
<keyword evidence="15" id="KW-0175">Coiled coil</keyword>
<dbReference type="Gene3D" id="3.30.160.60">
    <property type="entry name" value="Classic Zinc Finger"/>
    <property type="match status" value="1"/>
</dbReference>
<evidence type="ECO:0000256" key="17">
    <source>
        <dbReference type="PROSITE-ProRule" id="PRU00024"/>
    </source>
</evidence>
<evidence type="ECO:0000256" key="11">
    <source>
        <dbReference type="ARBA" id="ARBA00022771"/>
    </source>
</evidence>
<sequence>MAQLGRAPSLPCLSGLEEELTCSICLCLFESPVTTPCGHNFCGPCLDITWSGLQLGFSCPQCRASFPRRPELQKNTVLCRVVEQFSAQAPAAESKESAGGEPSGASPVACDTCLEAAAAQTCLTCLASYCAEHLRPHRESPAFRHHQLRPPLRDLQRRKCPAHNKLLEFYCREHGACLCCLCLAEHKACVTAPLAAAKADKESQLKNRLTELYNQSEKASQALSEVRVLQRQASETASRKMDLLRCEFLEIKALIDEEENKAVKRVEEEEKRVLDKFEFIHTVLGKKKNEIQGIRDQIEMALMEDDDIAFLEKAAKLQQTSTKDVFIPRNDLDQNLIHTIYQSAFSLKEIVKQTVTQPQEKKIEAGGLSRPGVEKANLQWKPKPFVLTPSNKPPAPGKKATGSHAPKAGKAASKPQQESSEDAEAKEKRKPSKPASTSANPGATSLESFLTKSREELLEYAAKITLDFNTAHEKVQLSERNTRISVSEIPQKFHPHPQRFTYCSQVLGFQCFKRGIHYWEVELQRNNFCGIGICYGSMDRQGADSRLGRNGSSWCIEWFNAKISAWHNDVEKCLPNTKATKIGVLLNYEGGFVIFLGVGEKHNLIYKYRAQFTEALYPAFWVFSSGTTLALCQLK</sequence>
<evidence type="ECO:0000259" key="19">
    <source>
        <dbReference type="PROSITE" id="PS50089"/>
    </source>
</evidence>
<keyword evidence="8" id="KW-0399">Innate immunity</keyword>
<protein>
    <recommendedName>
        <fullName evidence="5">RING-type E3 ubiquitin transferase</fullName>
        <ecNumber evidence="5">2.3.2.27</ecNumber>
    </recommendedName>
</protein>
<dbReference type="Ensembl" id="ENSPCET00000002808.1">
    <property type="protein sequence ID" value="ENSPCEP00000002712.1"/>
    <property type="gene ID" value="ENSPCEG00000002197.1"/>
</dbReference>
<feature type="domain" description="B box-type" evidence="20">
    <location>
        <begin position="155"/>
        <end position="194"/>
    </location>
</feature>
<dbReference type="CDD" id="cd16597">
    <property type="entry name" value="RING-HC_TRIM25_C-IV"/>
    <property type="match status" value="1"/>
</dbReference>
<dbReference type="InterPro" id="IPR003877">
    <property type="entry name" value="SPRY_dom"/>
</dbReference>
<dbReference type="SMART" id="SM00184">
    <property type="entry name" value="RING"/>
    <property type="match status" value="1"/>
</dbReference>
<dbReference type="Pfam" id="PF00622">
    <property type="entry name" value="SPRY"/>
    <property type="match status" value="1"/>
</dbReference>
<dbReference type="PROSITE" id="PS50188">
    <property type="entry name" value="B302_SPRY"/>
    <property type="match status" value="1"/>
</dbReference>
<keyword evidence="13" id="KW-0862">Zinc</keyword>
<evidence type="ECO:0000256" key="18">
    <source>
        <dbReference type="SAM" id="MobiDB-lite"/>
    </source>
</evidence>
<evidence type="ECO:0000313" key="22">
    <source>
        <dbReference type="Ensembl" id="ENSPCEP00000002712.1"/>
    </source>
</evidence>
<dbReference type="SMART" id="SM00589">
    <property type="entry name" value="PRY"/>
    <property type="match status" value="1"/>
</dbReference>
<evidence type="ECO:0000256" key="1">
    <source>
        <dbReference type="ARBA" id="ARBA00000900"/>
    </source>
</evidence>
<dbReference type="SUPFAM" id="SSF57850">
    <property type="entry name" value="RING/U-box"/>
    <property type="match status" value="1"/>
</dbReference>
<dbReference type="PANTHER" id="PTHR25465">
    <property type="entry name" value="B-BOX DOMAIN CONTAINING"/>
    <property type="match status" value="1"/>
</dbReference>
<proteinExistence type="predicted"/>
<organism evidence="22 23">
    <name type="scientific">Pelusios castaneus</name>
    <name type="common">West African mud turtle</name>
    <dbReference type="NCBI Taxonomy" id="367368"/>
    <lineage>
        <taxon>Eukaryota</taxon>
        <taxon>Metazoa</taxon>
        <taxon>Chordata</taxon>
        <taxon>Craniata</taxon>
        <taxon>Vertebrata</taxon>
        <taxon>Euteleostomi</taxon>
        <taxon>Archelosauria</taxon>
        <taxon>Testudinata</taxon>
        <taxon>Testudines</taxon>
        <taxon>Pleurodira</taxon>
        <taxon>Pelomedusidae</taxon>
        <taxon>Pelusios</taxon>
    </lineage>
</organism>
<dbReference type="Gene3D" id="3.30.40.10">
    <property type="entry name" value="Zinc/RING finger domain, C3HC4 (zinc finger)"/>
    <property type="match status" value="1"/>
</dbReference>
<dbReference type="InterPro" id="IPR006574">
    <property type="entry name" value="PRY"/>
</dbReference>
<dbReference type="InterPro" id="IPR027370">
    <property type="entry name" value="Znf-RING_euk"/>
</dbReference>
<dbReference type="Pfam" id="PF13765">
    <property type="entry name" value="PRY"/>
    <property type="match status" value="1"/>
</dbReference>
<reference evidence="22" key="1">
    <citation type="submission" date="2025-08" db="UniProtKB">
        <authorList>
            <consortium name="Ensembl"/>
        </authorList>
    </citation>
    <scope>IDENTIFICATION</scope>
</reference>
<evidence type="ECO:0000256" key="8">
    <source>
        <dbReference type="ARBA" id="ARBA00022588"/>
    </source>
</evidence>
<keyword evidence="10" id="KW-0479">Metal-binding</keyword>
<dbReference type="InterPro" id="IPR058030">
    <property type="entry name" value="TRIM8/14/16/25/29/45/65_CC"/>
</dbReference>
<dbReference type="SMART" id="SM00449">
    <property type="entry name" value="SPRY"/>
    <property type="match status" value="1"/>
</dbReference>
<dbReference type="PROSITE" id="PS50089">
    <property type="entry name" value="ZF_RING_2"/>
    <property type="match status" value="1"/>
</dbReference>
<evidence type="ECO:0000256" key="9">
    <source>
        <dbReference type="ARBA" id="ARBA00022679"/>
    </source>
</evidence>
<dbReference type="PRINTS" id="PR01407">
    <property type="entry name" value="BUTYPHLNCDUF"/>
</dbReference>
<keyword evidence="16" id="KW-0539">Nucleus</keyword>
<feature type="region of interest" description="Disordered" evidence="18">
    <location>
        <begin position="379"/>
        <end position="447"/>
    </location>
</feature>
<comment type="subcellular location">
    <subcellularLocation>
        <location evidence="3">Cytoplasm</location>
    </subcellularLocation>
    <subcellularLocation>
        <location evidence="2">Nucleus</location>
    </subcellularLocation>
</comment>
<dbReference type="PANTHER" id="PTHR25465:SF77">
    <property type="entry name" value="E3 UBIQUITIN_ISG15 LIGASE TRIM25"/>
    <property type="match status" value="1"/>
</dbReference>
<dbReference type="GO" id="GO:0008270">
    <property type="term" value="F:zinc ion binding"/>
    <property type="evidence" value="ECO:0007669"/>
    <property type="project" value="UniProtKB-KW"/>
</dbReference>
<dbReference type="InterPro" id="IPR013320">
    <property type="entry name" value="ConA-like_dom_sf"/>
</dbReference>
<accession>A0A8C8RBS5</accession>